<gene>
    <name evidence="4" type="ORF">EDM21_18925</name>
</gene>
<dbReference type="InterPro" id="IPR007391">
    <property type="entry name" value="Vancomycin_resist_VanW"/>
</dbReference>
<dbReference type="OrthoDB" id="9813301at2"/>
<feature type="compositionally biased region" description="Basic and acidic residues" evidence="2">
    <location>
        <begin position="432"/>
        <end position="441"/>
    </location>
</feature>
<name>A0A7X3K0Y8_9BACL</name>
<protein>
    <recommendedName>
        <fullName evidence="3">G5 domain-containing protein</fullName>
    </recommendedName>
</protein>
<dbReference type="Pfam" id="PF07501">
    <property type="entry name" value="G5"/>
    <property type="match status" value="1"/>
</dbReference>
<evidence type="ECO:0000313" key="5">
    <source>
        <dbReference type="Proteomes" id="UP000490800"/>
    </source>
</evidence>
<dbReference type="Gene3D" id="2.20.230.10">
    <property type="entry name" value="Resuscitation-promoting factor rpfb"/>
    <property type="match status" value="1"/>
</dbReference>
<dbReference type="AlphaFoldDB" id="A0A7X3K0Y8"/>
<dbReference type="SMART" id="SM01208">
    <property type="entry name" value="G5"/>
    <property type="match status" value="1"/>
</dbReference>
<dbReference type="InterPro" id="IPR011098">
    <property type="entry name" value="G5_dom"/>
</dbReference>
<keyword evidence="5" id="KW-1185">Reference proteome</keyword>
<dbReference type="Pfam" id="PF04294">
    <property type="entry name" value="VanW"/>
    <property type="match status" value="1"/>
</dbReference>
<evidence type="ECO:0000313" key="4">
    <source>
        <dbReference type="EMBL" id="MVP01570.1"/>
    </source>
</evidence>
<dbReference type="PROSITE" id="PS51109">
    <property type="entry name" value="G5"/>
    <property type="match status" value="1"/>
</dbReference>
<dbReference type="RefSeq" id="WP_157338012.1">
    <property type="nucleotide sequence ID" value="NZ_RHLK01000013.1"/>
</dbReference>
<keyword evidence="1" id="KW-0732">Signal</keyword>
<reference evidence="4 5" key="1">
    <citation type="journal article" date="2019" name="Microorganisms">
        <title>Paenibacillus lutrae sp. nov., A Chitinolytic Species Isolated from A River Otter in Castril Natural Park, Granada, Spain.</title>
        <authorList>
            <person name="Rodriguez M."/>
            <person name="Reina J.C."/>
            <person name="Bejar V."/>
            <person name="Llamas I."/>
        </authorList>
    </citation>
    <scope>NUCLEOTIDE SEQUENCE [LARGE SCALE GENOMIC DNA]</scope>
    <source>
        <strain evidence="4 5">N10</strain>
    </source>
</reference>
<organism evidence="4 5">
    <name type="scientific">Paenibacillus lutrae</name>
    <dbReference type="NCBI Taxonomy" id="2078573"/>
    <lineage>
        <taxon>Bacteria</taxon>
        <taxon>Bacillati</taxon>
        <taxon>Bacillota</taxon>
        <taxon>Bacilli</taxon>
        <taxon>Bacillales</taxon>
        <taxon>Paenibacillaceae</taxon>
        <taxon>Paenibacillus</taxon>
    </lineage>
</organism>
<evidence type="ECO:0000256" key="1">
    <source>
        <dbReference type="ARBA" id="ARBA00022729"/>
    </source>
</evidence>
<dbReference type="Proteomes" id="UP000490800">
    <property type="component" value="Unassembled WGS sequence"/>
</dbReference>
<dbReference type="InterPro" id="IPR052913">
    <property type="entry name" value="Glycopeptide_resist_protein"/>
</dbReference>
<feature type="region of interest" description="Disordered" evidence="2">
    <location>
        <begin position="432"/>
        <end position="482"/>
    </location>
</feature>
<dbReference type="EMBL" id="RHLK01000013">
    <property type="protein sequence ID" value="MVP01570.1"/>
    <property type="molecule type" value="Genomic_DNA"/>
</dbReference>
<sequence>MRPVKRMMVVTLIAVPLAAALWLGSMLYYGTRPAFPEAFSISGWAAGGTGYVEFETNWNKQLDRLRQKKIEFISNKPEIPSQSLTLEQLGLRIDDSAVRQLFHDLTEGGVLTRARNRWQLRSHKAAVHLSIDLRLLEAKVRTVWHTLYANQPVPAKRIITPWDEIRYEPEQTVLSIHESRLKASIEQMLQQPDVLAQTGPAGIELPFYQKAPDVTLRLLRDQRIDRLLTQFTTAIASSSAGRKHNVRSTASTLHDVILQPGEIFDYAPIIEQTGKKFGFREAPVILNGKLAPGVGGGICQVSTTLYNAVLRAGLEIVERKNHSLPISYAPMGQDATFSTGYINFRFRNDTNAHLLIRTEMTETALTVKLFGSIPRDTTYEIESTTVETLSPPVKYVHNPTLQAGQQIVLSPGKQGFVVDTFRIKKQNGKVVSRERISRDRYSPQNKVVAANTGKLKAPAKQPPPPNNVIEDGVTGSWSQTSS</sequence>
<comment type="caution">
    <text evidence="4">The sequence shown here is derived from an EMBL/GenBank/DDBJ whole genome shotgun (WGS) entry which is preliminary data.</text>
</comment>
<proteinExistence type="predicted"/>
<evidence type="ECO:0000256" key="2">
    <source>
        <dbReference type="SAM" id="MobiDB-lite"/>
    </source>
</evidence>
<dbReference type="PANTHER" id="PTHR35788:SF1">
    <property type="entry name" value="EXPORTED PROTEIN"/>
    <property type="match status" value="1"/>
</dbReference>
<feature type="domain" description="G5" evidence="3">
    <location>
        <begin position="375"/>
        <end position="454"/>
    </location>
</feature>
<evidence type="ECO:0000259" key="3">
    <source>
        <dbReference type="PROSITE" id="PS51109"/>
    </source>
</evidence>
<accession>A0A7X3K0Y8</accession>
<dbReference type="PANTHER" id="PTHR35788">
    <property type="entry name" value="EXPORTED PROTEIN-RELATED"/>
    <property type="match status" value="1"/>
</dbReference>